<dbReference type="Proteomes" id="UP000321638">
    <property type="component" value="Unassembled WGS sequence"/>
</dbReference>
<organism evidence="1 2">
    <name type="scientific">Vineibacter terrae</name>
    <dbReference type="NCBI Taxonomy" id="2586908"/>
    <lineage>
        <taxon>Bacteria</taxon>
        <taxon>Pseudomonadati</taxon>
        <taxon>Pseudomonadota</taxon>
        <taxon>Alphaproteobacteria</taxon>
        <taxon>Hyphomicrobiales</taxon>
        <taxon>Vineibacter</taxon>
    </lineage>
</organism>
<dbReference type="AlphaFoldDB" id="A0A5C8PQH8"/>
<keyword evidence="2" id="KW-1185">Reference proteome</keyword>
<reference evidence="1 2" key="1">
    <citation type="submission" date="2019-06" db="EMBL/GenBank/DDBJ databases">
        <title>New taxonomy in bacterial strain CC-CFT640, isolated from vineyard.</title>
        <authorList>
            <person name="Lin S.-Y."/>
            <person name="Tsai C.-F."/>
            <person name="Young C.-C."/>
        </authorList>
    </citation>
    <scope>NUCLEOTIDE SEQUENCE [LARGE SCALE GENOMIC DNA]</scope>
    <source>
        <strain evidence="1 2">CC-CFT640</strain>
    </source>
</reference>
<protein>
    <recommendedName>
        <fullName evidence="3">HAMP domain-containing histidine kinase</fullName>
    </recommendedName>
</protein>
<sequence>MTIRRLSIESELRVLQEAVASAVHELSQPLNVVNLLADNALDDVATLEAAGVADAAVLGGLRRRVEAIVEHAGKASDITRWVRAFAVGIGEEATVFDPGAVIDRVAGIFGNDLRVAGVDLGVDTTSAGGDLVVGNEALFGFALTEAILWMAREPGQPAVVDTMAEAPLRQLVVRCMTDPSSAVVAVTVGSELPAPAGDQVEDGEGRRGLASEPDEAVAVALPLLARAGQGAGASLVMTRKDRSVRITLSLPLS</sequence>
<gene>
    <name evidence="1" type="ORF">FHP25_10410</name>
</gene>
<name>A0A5C8PQH8_9HYPH</name>
<evidence type="ECO:0000313" key="1">
    <source>
        <dbReference type="EMBL" id="TXL77168.1"/>
    </source>
</evidence>
<proteinExistence type="predicted"/>
<evidence type="ECO:0000313" key="2">
    <source>
        <dbReference type="Proteomes" id="UP000321638"/>
    </source>
</evidence>
<dbReference type="Gene3D" id="1.10.287.130">
    <property type="match status" value="1"/>
</dbReference>
<comment type="caution">
    <text evidence="1">The sequence shown here is derived from an EMBL/GenBank/DDBJ whole genome shotgun (WGS) entry which is preliminary data.</text>
</comment>
<dbReference type="EMBL" id="VDUZ01000009">
    <property type="protein sequence ID" value="TXL77168.1"/>
    <property type="molecule type" value="Genomic_DNA"/>
</dbReference>
<dbReference type="RefSeq" id="WP_147846868.1">
    <property type="nucleotide sequence ID" value="NZ_VDUZ01000009.1"/>
</dbReference>
<accession>A0A5C8PQH8</accession>
<dbReference type="OrthoDB" id="9836791at2"/>
<evidence type="ECO:0008006" key="3">
    <source>
        <dbReference type="Google" id="ProtNLM"/>
    </source>
</evidence>